<protein>
    <submittedName>
        <fullName evidence="4">Chromosome partitioning protein ParA</fullName>
    </submittedName>
    <submittedName>
        <fullName evidence="3">Chromosome segregation ATPase</fullName>
    </submittedName>
</protein>
<evidence type="ECO:0000256" key="1">
    <source>
        <dbReference type="SAM" id="Coils"/>
    </source>
</evidence>
<keyword evidence="2" id="KW-0812">Transmembrane</keyword>
<keyword evidence="1" id="KW-0175">Coiled coil</keyword>
<dbReference type="KEGG" id="vcz:VAB027_2096"/>
<feature type="coiled-coil region" evidence="1">
    <location>
        <begin position="108"/>
        <end position="146"/>
    </location>
</feature>
<evidence type="ECO:0000313" key="6">
    <source>
        <dbReference type="Proteomes" id="UP000266701"/>
    </source>
</evidence>
<dbReference type="Proteomes" id="UP000046067">
    <property type="component" value="Unassembled WGS sequence"/>
</dbReference>
<dbReference type="EMBL" id="MCBA01000154">
    <property type="protein sequence ID" value="RGP85950.1"/>
    <property type="molecule type" value="Genomic_DNA"/>
</dbReference>
<dbReference type="KEGG" id="vcx:VAA049_1384"/>
<reference evidence="3 5" key="1">
    <citation type="submission" date="2015-07" db="EMBL/GenBank/DDBJ databases">
        <authorList>
            <consortium name="Pathogen Informatics"/>
        </authorList>
    </citation>
    <scope>NUCLEOTIDE SEQUENCE [LARGE SCALE GENOMIC DNA]</scope>
    <source>
        <strain evidence="3 5">A325</strain>
    </source>
</reference>
<dbReference type="EMBL" id="CWQJ01000030">
    <property type="protein sequence ID" value="CSC74576.1"/>
    <property type="molecule type" value="Genomic_DNA"/>
</dbReference>
<proteinExistence type="predicted"/>
<dbReference type="RefSeq" id="WP_001032882.1">
    <property type="nucleotide sequence ID" value="NZ_BLSN01000005.1"/>
</dbReference>
<dbReference type="Proteomes" id="UP000266701">
    <property type="component" value="Unassembled WGS sequence"/>
</dbReference>
<keyword evidence="2" id="KW-1133">Transmembrane helix</keyword>
<evidence type="ECO:0000256" key="2">
    <source>
        <dbReference type="SAM" id="Phobius"/>
    </source>
</evidence>
<evidence type="ECO:0000313" key="4">
    <source>
        <dbReference type="EMBL" id="RGP85950.1"/>
    </source>
</evidence>
<name>A0A085T467_VIBCL</name>
<dbReference type="AlphaFoldDB" id="A0A085T467"/>
<reference evidence="4 6" key="2">
    <citation type="journal article" date="2017" name="Emerg. Infect. Dis.">
        <title>Carbapenemase VCC-1-Producing Vibrio cholerae in Coastal Waters of Germany.</title>
        <authorList>
            <person name="Hammerl J.A."/>
            <person name="Jackel C."/>
            <person name="Bortolaia V."/>
            <person name="Schwartz K."/>
            <person name="Bier N."/>
            <person name="Hendriksen R.S."/>
            <person name="Guerra B."/>
            <person name="Strauch E."/>
        </authorList>
    </citation>
    <scope>NUCLEOTIDE SEQUENCE [LARGE SCALE GENOMIC DNA]</scope>
    <source>
        <strain evidence="4 6">VN-2825</strain>
    </source>
</reference>
<accession>A0A085T467</accession>
<evidence type="ECO:0000313" key="3">
    <source>
        <dbReference type="EMBL" id="CSC74576.1"/>
    </source>
</evidence>
<evidence type="ECO:0000313" key="5">
    <source>
        <dbReference type="Proteomes" id="UP000046067"/>
    </source>
</evidence>
<organism evidence="4 6">
    <name type="scientific">Vibrio cholerae</name>
    <dbReference type="NCBI Taxonomy" id="666"/>
    <lineage>
        <taxon>Bacteria</taxon>
        <taxon>Pseudomonadati</taxon>
        <taxon>Pseudomonadota</taxon>
        <taxon>Gammaproteobacteria</taxon>
        <taxon>Vibrionales</taxon>
        <taxon>Vibrionaceae</taxon>
        <taxon>Vibrio</taxon>
    </lineage>
</organism>
<feature type="transmembrane region" description="Helical" evidence="2">
    <location>
        <begin position="24"/>
        <end position="45"/>
    </location>
</feature>
<keyword evidence="2" id="KW-0472">Membrane</keyword>
<gene>
    <name evidence="4" type="ORF">BC353_14855</name>
    <name evidence="3" type="ORF">ERS013201_03445</name>
</gene>
<feature type="coiled-coil region" evidence="1">
    <location>
        <begin position="47"/>
        <end position="84"/>
    </location>
</feature>
<sequence>MNKHNEFDDNEEVVVIERRDKQSYLYIAIAAVLGIALGGLIGSSVTTSRWETSYQALQNQLEQLNNAKAEVSKAAELSEQNQEEAWQHKMDEALEKQREEWQAEAVQRDKYVAELEKQNLNLEQQLNEQKMALELANTQNNQLNRQADMQVTMLERSRELFQRELKIKQELEGLQKERDSLVPKLKVLKKECDIYLEGKSWDAKSDACDKQDEANSRVSQIDQMIRVHQMDLEEIKALSEEIGL</sequence>